<keyword evidence="3" id="KW-1185">Reference proteome</keyword>
<evidence type="ECO:0000313" key="2">
    <source>
        <dbReference type="EMBL" id="KAK7084634.1"/>
    </source>
</evidence>
<gene>
    <name evidence="2" type="ORF">SK128_017421</name>
</gene>
<organism evidence="2 3">
    <name type="scientific">Halocaridina rubra</name>
    <name type="common">Hawaiian red shrimp</name>
    <dbReference type="NCBI Taxonomy" id="373956"/>
    <lineage>
        <taxon>Eukaryota</taxon>
        <taxon>Metazoa</taxon>
        <taxon>Ecdysozoa</taxon>
        <taxon>Arthropoda</taxon>
        <taxon>Crustacea</taxon>
        <taxon>Multicrustacea</taxon>
        <taxon>Malacostraca</taxon>
        <taxon>Eumalacostraca</taxon>
        <taxon>Eucarida</taxon>
        <taxon>Decapoda</taxon>
        <taxon>Pleocyemata</taxon>
        <taxon>Caridea</taxon>
        <taxon>Atyoidea</taxon>
        <taxon>Atyidae</taxon>
        <taxon>Halocaridina</taxon>
    </lineage>
</organism>
<dbReference type="EMBL" id="JAXCGZ010002023">
    <property type="protein sequence ID" value="KAK7084634.1"/>
    <property type="molecule type" value="Genomic_DNA"/>
</dbReference>
<feature type="region of interest" description="Disordered" evidence="1">
    <location>
        <begin position="1"/>
        <end position="32"/>
    </location>
</feature>
<evidence type="ECO:0000256" key="1">
    <source>
        <dbReference type="SAM" id="MobiDB-lite"/>
    </source>
</evidence>
<sequence>MGQLPLWAKKQMTEPQGPGNGAGDRGSVDMPKGRWAQRINNTPMTFKSHYDTDSVIPFPARGKSCNLC</sequence>
<proteinExistence type="predicted"/>
<reference evidence="2 3" key="1">
    <citation type="submission" date="2023-11" db="EMBL/GenBank/DDBJ databases">
        <title>Halocaridina rubra genome assembly.</title>
        <authorList>
            <person name="Smith C."/>
        </authorList>
    </citation>
    <scope>NUCLEOTIDE SEQUENCE [LARGE SCALE GENOMIC DNA]</scope>
    <source>
        <strain evidence="2">EP-1</strain>
        <tissue evidence="2">Whole</tissue>
    </source>
</reference>
<comment type="caution">
    <text evidence="2">The sequence shown here is derived from an EMBL/GenBank/DDBJ whole genome shotgun (WGS) entry which is preliminary data.</text>
</comment>
<dbReference type="Proteomes" id="UP001381693">
    <property type="component" value="Unassembled WGS sequence"/>
</dbReference>
<protein>
    <submittedName>
        <fullName evidence="2">Uncharacterized protein</fullName>
    </submittedName>
</protein>
<dbReference type="AlphaFoldDB" id="A0AAN8XUT3"/>
<accession>A0AAN8XUT3</accession>
<evidence type="ECO:0000313" key="3">
    <source>
        <dbReference type="Proteomes" id="UP001381693"/>
    </source>
</evidence>
<name>A0AAN8XUT3_HALRR</name>